<evidence type="ECO:0000313" key="1">
    <source>
        <dbReference type="EMBL" id="KAL3800329.1"/>
    </source>
</evidence>
<keyword evidence="2" id="KW-1185">Reference proteome</keyword>
<dbReference type="EMBL" id="JABMIG020000033">
    <property type="protein sequence ID" value="KAL3800329.1"/>
    <property type="molecule type" value="Genomic_DNA"/>
</dbReference>
<gene>
    <name evidence="1" type="ORF">HJC23_003625</name>
</gene>
<comment type="caution">
    <text evidence="1">The sequence shown here is derived from an EMBL/GenBank/DDBJ whole genome shotgun (WGS) entry which is preliminary data.</text>
</comment>
<dbReference type="AlphaFoldDB" id="A0ABD3QJI0"/>
<organism evidence="1 2">
    <name type="scientific">Cyclotella cryptica</name>
    <dbReference type="NCBI Taxonomy" id="29204"/>
    <lineage>
        <taxon>Eukaryota</taxon>
        <taxon>Sar</taxon>
        <taxon>Stramenopiles</taxon>
        <taxon>Ochrophyta</taxon>
        <taxon>Bacillariophyta</taxon>
        <taxon>Coscinodiscophyceae</taxon>
        <taxon>Thalassiosirophycidae</taxon>
        <taxon>Stephanodiscales</taxon>
        <taxon>Stephanodiscaceae</taxon>
        <taxon>Cyclotella</taxon>
    </lineage>
</organism>
<evidence type="ECO:0000313" key="2">
    <source>
        <dbReference type="Proteomes" id="UP001516023"/>
    </source>
</evidence>
<name>A0ABD3QJI0_9STRA</name>
<dbReference type="Proteomes" id="UP001516023">
    <property type="component" value="Unassembled WGS sequence"/>
</dbReference>
<protein>
    <submittedName>
        <fullName evidence="1">Uncharacterized protein</fullName>
    </submittedName>
</protein>
<sequence length="111" mass="12778">MPKPLPPLETDTVSVPTLSPIEFDSVKLCLTLMVTAVLEVSRGVKNLWLYGASAGMKSYPNYGQYIPIDYMKAFLHGLPYMWAYKKYYDVEPNMLPFDCIQPFVDEYNKLR</sequence>
<proteinExistence type="predicted"/>
<reference evidence="1 2" key="1">
    <citation type="journal article" date="2020" name="G3 (Bethesda)">
        <title>Improved Reference Genome for Cyclotella cryptica CCMP332, a Model for Cell Wall Morphogenesis, Salinity Adaptation, and Lipid Production in Diatoms (Bacillariophyta).</title>
        <authorList>
            <person name="Roberts W.R."/>
            <person name="Downey K.M."/>
            <person name="Ruck E.C."/>
            <person name="Traller J.C."/>
            <person name="Alverson A.J."/>
        </authorList>
    </citation>
    <scope>NUCLEOTIDE SEQUENCE [LARGE SCALE GENOMIC DNA]</scope>
    <source>
        <strain evidence="1 2">CCMP332</strain>
    </source>
</reference>
<accession>A0ABD3QJI0</accession>